<dbReference type="PANTHER" id="PTHR45740:SF2">
    <property type="entry name" value="POLY [ADP-RIBOSE] POLYMERASE"/>
    <property type="match status" value="1"/>
</dbReference>
<dbReference type="Pfam" id="PF02825">
    <property type="entry name" value="WWE"/>
    <property type="match status" value="1"/>
</dbReference>
<dbReference type="SUPFAM" id="SSF117839">
    <property type="entry name" value="WWE domain"/>
    <property type="match status" value="1"/>
</dbReference>
<name>A0A8J5MWF6_HOMAM</name>
<keyword evidence="4" id="KW-0808">Transferase</keyword>
<comment type="similarity">
    <text evidence="3">Belongs to the ARTD/PARP family.</text>
</comment>
<dbReference type="GO" id="GO:0003950">
    <property type="term" value="F:NAD+ poly-ADP-ribosyltransferase activity"/>
    <property type="evidence" value="ECO:0007669"/>
    <property type="project" value="UniProtKB-UniRule"/>
</dbReference>
<keyword evidence="8" id="KW-1185">Reference proteome</keyword>
<dbReference type="AlphaFoldDB" id="A0A8J5MWF6"/>
<keyword evidence="2" id="KW-0539">Nucleus</keyword>
<dbReference type="GO" id="GO:1990404">
    <property type="term" value="F:NAD+-protein mono-ADP-ribosyltransferase activity"/>
    <property type="evidence" value="ECO:0007669"/>
    <property type="project" value="TreeGrafter"/>
</dbReference>
<evidence type="ECO:0000256" key="3">
    <source>
        <dbReference type="ARBA" id="ARBA00024347"/>
    </source>
</evidence>
<dbReference type="Proteomes" id="UP000747542">
    <property type="component" value="Unassembled WGS sequence"/>
</dbReference>
<dbReference type="GO" id="GO:0005634">
    <property type="term" value="C:nucleus"/>
    <property type="evidence" value="ECO:0007669"/>
    <property type="project" value="UniProtKB-SubCell"/>
</dbReference>
<dbReference type="InterPro" id="IPR051712">
    <property type="entry name" value="ARTD-AVP"/>
</dbReference>
<dbReference type="EMBL" id="JAHLQT010022636">
    <property type="protein sequence ID" value="KAG7166206.1"/>
    <property type="molecule type" value="Genomic_DNA"/>
</dbReference>
<dbReference type="InterPro" id="IPR037197">
    <property type="entry name" value="WWE_dom_sf"/>
</dbReference>
<dbReference type="PROSITE" id="PS50918">
    <property type="entry name" value="WWE"/>
    <property type="match status" value="1"/>
</dbReference>
<evidence type="ECO:0000313" key="8">
    <source>
        <dbReference type="Proteomes" id="UP000747542"/>
    </source>
</evidence>
<evidence type="ECO:0000256" key="4">
    <source>
        <dbReference type="RuleBase" id="RU362114"/>
    </source>
</evidence>
<feature type="domain" description="WWE" evidence="5">
    <location>
        <begin position="506"/>
        <end position="596"/>
    </location>
</feature>
<feature type="domain" description="PARP catalytic" evidence="6">
    <location>
        <begin position="616"/>
        <end position="811"/>
    </location>
</feature>
<comment type="caution">
    <text evidence="7">The sequence shown here is derived from an EMBL/GenBank/DDBJ whole genome shotgun (WGS) entry which is preliminary data.</text>
</comment>
<dbReference type="Gene3D" id="3.90.228.10">
    <property type="match status" value="1"/>
</dbReference>
<reference evidence="7" key="1">
    <citation type="journal article" date="2021" name="Sci. Adv.">
        <title>The American lobster genome reveals insights on longevity, neural, and immune adaptations.</title>
        <authorList>
            <person name="Polinski J.M."/>
            <person name="Zimin A.V."/>
            <person name="Clark K.F."/>
            <person name="Kohn A.B."/>
            <person name="Sadowski N."/>
            <person name="Timp W."/>
            <person name="Ptitsyn A."/>
            <person name="Khanna P."/>
            <person name="Romanova D.Y."/>
            <person name="Williams P."/>
            <person name="Greenwood S.J."/>
            <person name="Moroz L.L."/>
            <person name="Walt D.R."/>
            <person name="Bodnar A.G."/>
        </authorList>
    </citation>
    <scope>NUCLEOTIDE SEQUENCE</scope>
    <source>
        <strain evidence="7">GMGI-L3</strain>
    </source>
</reference>
<comment type="subcellular location">
    <subcellularLocation>
        <location evidence="1">Nucleus</location>
    </subcellularLocation>
</comment>
<dbReference type="Gene3D" id="3.30.720.50">
    <property type="match status" value="1"/>
</dbReference>
<evidence type="ECO:0000259" key="5">
    <source>
        <dbReference type="PROSITE" id="PS50918"/>
    </source>
</evidence>
<evidence type="ECO:0000256" key="1">
    <source>
        <dbReference type="ARBA" id="ARBA00004123"/>
    </source>
</evidence>
<organism evidence="7 8">
    <name type="scientific">Homarus americanus</name>
    <name type="common">American lobster</name>
    <dbReference type="NCBI Taxonomy" id="6706"/>
    <lineage>
        <taxon>Eukaryota</taxon>
        <taxon>Metazoa</taxon>
        <taxon>Ecdysozoa</taxon>
        <taxon>Arthropoda</taxon>
        <taxon>Crustacea</taxon>
        <taxon>Multicrustacea</taxon>
        <taxon>Malacostraca</taxon>
        <taxon>Eumalacostraca</taxon>
        <taxon>Eucarida</taxon>
        <taxon>Decapoda</taxon>
        <taxon>Pleocyemata</taxon>
        <taxon>Astacidea</taxon>
        <taxon>Nephropoidea</taxon>
        <taxon>Nephropidae</taxon>
        <taxon>Homarus</taxon>
    </lineage>
</organism>
<proteinExistence type="inferred from homology"/>
<dbReference type="SUPFAM" id="SSF56399">
    <property type="entry name" value="ADP-ribosylation"/>
    <property type="match status" value="1"/>
</dbReference>
<keyword evidence="4" id="KW-0520">NAD</keyword>
<keyword evidence="4" id="KW-0328">Glycosyltransferase</keyword>
<evidence type="ECO:0000256" key="2">
    <source>
        <dbReference type="ARBA" id="ARBA00023242"/>
    </source>
</evidence>
<evidence type="ECO:0000313" key="7">
    <source>
        <dbReference type="EMBL" id="KAG7166206.1"/>
    </source>
</evidence>
<gene>
    <name evidence="7" type="primary">Parp12-L3</name>
    <name evidence="7" type="ORF">Hamer_G011028</name>
</gene>
<accession>A0A8J5MWF6</accession>
<protein>
    <recommendedName>
        <fullName evidence="4">Poly [ADP-ribose] polymerase</fullName>
        <shortName evidence="4">PARP</shortName>
        <ecNumber evidence="4">2.4.2.-</ecNumber>
    </recommendedName>
</protein>
<evidence type="ECO:0000259" key="6">
    <source>
        <dbReference type="PROSITE" id="PS51059"/>
    </source>
</evidence>
<dbReference type="PANTHER" id="PTHR45740">
    <property type="entry name" value="POLY [ADP-RIBOSE] POLYMERASE"/>
    <property type="match status" value="1"/>
</dbReference>
<dbReference type="InterPro" id="IPR012317">
    <property type="entry name" value="Poly(ADP-ribose)pol_cat_dom"/>
</dbReference>
<sequence length="811" mass="92208">MMSGEDDQKNEMGSEDGLDEWVKVLQNIQVQEEETRNKLQPDNWRQRSDEPLRYNWKQLFERNSNKQYEPLEPLSPVHVTPRLLVDSLVGYPKFSASLDELMMEKNMIPSDVQEVVSSQTKVFYLLGNTVQLSPQVSICKDHSGAQGCQKLLSCSDLHICPNFVTRSCQDENCSYGHTWLLDHNRSILHQLCIDWLPSRIIFKLIQQRRETIKVTGPLQVCFKYNGGGCDQTDCAELHVCFTFLTGLGKCSRHDCQLNHNFLTPDCCRLLRIHGLPVNETPRDIVLALLFANPTLLQEQNTSPQQIKKKRVNKTLKSNEITMKSLLRKVEKTTFDSVGEEKDTLGVITEDGTGSSESSNTLSGNSNLADVGYTVHVNNGRLTLWSYYLLGNVEIPEICYHSVEDMCKNEGSGCQRLHATQHFHWQVCEADRWINLRPSQVICLERAFCDPSQDGVDLPRLEPATLDHSFRGLLILLGHGTWHADFKTMMLTDSSKTKALPTRRLCTETVPGQVIKPATFIWYFFDLSKNWISYGHSDTLGSKDLVSNITSEDIEKHFLQNPSQPLIFKNLRFSYILDFNTMQQTNQRTKTSRLVVRRPMVHLQDEVKVDQNNPLNLPLHWEKMNPGECVRVLALKGSSSEYEQVVGLLKSQIPTSKIVGVQRIQNPFLWRAFDNKVGEMTALYGNASKVGVCQLFHGTQHEVVPSIWTENFDWRLHGSRIGNKFGQGTYFSTNPVYSYQYCTANSSGMKSLMVALTAVGYVTLGNSTMVRPPKNPATGLLFDSTVDKVSKPSIIVKYDKQEYYPQYIILLI</sequence>
<dbReference type="EC" id="2.4.2.-" evidence="4"/>
<dbReference type="InterPro" id="IPR004170">
    <property type="entry name" value="WWE_dom"/>
</dbReference>
<dbReference type="Pfam" id="PF00644">
    <property type="entry name" value="PARP"/>
    <property type="match status" value="1"/>
</dbReference>
<dbReference type="PROSITE" id="PS51059">
    <property type="entry name" value="PARP_CATALYTIC"/>
    <property type="match status" value="1"/>
</dbReference>